<dbReference type="PROSITE" id="PS50160">
    <property type="entry name" value="DNA_LIGASE_A3"/>
    <property type="match status" value="1"/>
</dbReference>
<dbReference type="GO" id="GO:0003677">
    <property type="term" value="F:DNA binding"/>
    <property type="evidence" value="ECO:0007669"/>
    <property type="project" value="InterPro"/>
</dbReference>
<dbReference type="Pfam" id="PF01068">
    <property type="entry name" value="DNA_ligase_A_M"/>
    <property type="match status" value="1"/>
</dbReference>
<dbReference type="PANTHER" id="PTHR45997:SF1">
    <property type="entry name" value="DNA LIGASE 4"/>
    <property type="match status" value="1"/>
</dbReference>
<keyword evidence="2 5" id="KW-0436">Ligase</keyword>
<dbReference type="EMBL" id="CP060636">
    <property type="protein sequence ID" value="QNM12030.1"/>
    <property type="molecule type" value="Genomic_DNA"/>
</dbReference>
<dbReference type="RefSeq" id="WP_117453663.1">
    <property type="nucleotide sequence ID" value="NZ_CP060636.1"/>
</dbReference>
<name>A0A7G9GMJ8_9FIRM</name>
<evidence type="ECO:0000256" key="2">
    <source>
        <dbReference type="ARBA" id="ARBA00022598"/>
    </source>
</evidence>
<dbReference type="GO" id="GO:0006297">
    <property type="term" value="P:nucleotide-excision repair, DNA gap filling"/>
    <property type="evidence" value="ECO:0007669"/>
    <property type="project" value="TreeGrafter"/>
</dbReference>
<protein>
    <recommendedName>
        <fullName evidence="1">DNA ligase (ATP)</fullName>
        <ecNumber evidence="1">6.5.1.1</ecNumber>
    </recommendedName>
</protein>
<proteinExistence type="predicted"/>
<accession>A0A7G9GMJ8</accession>
<comment type="catalytic activity">
    <reaction evidence="3">
        <text>ATP + (deoxyribonucleotide)n-3'-hydroxyl + 5'-phospho-(deoxyribonucleotide)m = (deoxyribonucleotide)n+m + AMP + diphosphate.</text>
        <dbReference type="EC" id="6.5.1.1"/>
    </reaction>
</comment>
<sequence>MDFDKRDIRPMLIGVEQPAFDDEDYIYEWKMDGVRCLVYVDEHKAVLQNKRGLLLNRKFPELKDIGKQVKHRCILDGELYIFKDGINDFFEVQKRTLTSDPFKIRLHASKYPATFTAFDILYDKDQFLVDLPLMKRKQHLSKIIKENERINISRYIEKDGIRLFDLAKQHGLEGIVAKRKESKYHIDKRTKEWIKCKNLLDDDFVITGYILKEKGVVSLVMAQYDHQHLTYMGHVSMGVSLSYLQTHSKKSEDCPFDIYPEGNENAIWIKPFLVGTVKFMEYTKQGGLRQPVFKGFRDDKLPEECMKKAQ</sequence>
<dbReference type="PROSITE" id="PS00697">
    <property type="entry name" value="DNA_LIGASE_A1"/>
    <property type="match status" value="1"/>
</dbReference>
<dbReference type="SUPFAM" id="SSF50249">
    <property type="entry name" value="Nucleic acid-binding proteins"/>
    <property type="match status" value="1"/>
</dbReference>
<dbReference type="EC" id="6.5.1.1" evidence="1"/>
<dbReference type="Pfam" id="PF04679">
    <property type="entry name" value="DNA_ligase_A_C"/>
    <property type="match status" value="1"/>
</dbReference>
<organism evidence="5 6">
    <name type="scientific">[Eubacterium] hominis</name>
    <dbReference type="NCBI Taxonomy" id="2764325"/>
    <lineage>
        <taxon>Bacteria</taxon>
        <taxon>Bacillati</taxon>
        <taxon>Bacillota</taxon>
        <taxon>Erysipelotrichia</taxon>
        <taxon>Erysipelotrichales</taxon>
        <taxon>Erysipelotrichaceae</taxon>
        <taxon>Amedibacillus</taxon>
    </lineage>
</organism>
<dbReference type="CDD" id="cd07906">
    <property type="entry name" value="Adenylation_DNA_ligase_LigD_LigC"/>
    <property type="match status" value="1"/>
</dbReference>
<dbReference type="Gene3D" id="2.40.50.140">
    <property type="entry name" value="Nucleic acid-binding proteins"/>
    <property type="match status" value="1"/>
</dbReference>
<dbReference type="Gene3D" id="3.30.470.30">
    <property type="entry name" value="DNA ligase/mRNA capping enzyme"/>
    <property type="match status" value="1"/>
</dbReference>
<dbReference type="GO" id="GO:0006310">
    <property type="term" value="P:DNA recombination"/>
    <property type="evidence" value="ECO:0007669"/>
    <property type="project" value="InterPro"/>
</dbReference>
<dbReference type="GO" id="GO:0003910">
    <property type="term" value="F:DNA ligase (ATP) activity"/>
    <property type="evidence" value="ECO:0007669"/>
    <property type="project" value="UniProtKB-EC"/>
</dbReference>
<reference evidence="5 6" key="1">
    <citation type="submission" date="2020-08" db="EMBL/GenBank/DDBJ databases">
        <authorList>
            <person name="Liu C."/>
            <person name="Sun Q."/>
        </authorList>
    </citation>
    <scope>NUCLEOTIDE SEQUENCE [LARGE SCALE GENOMIC DNA]</scope>
    <source>
        <strain evidence="5 6">NSJ-61</strain>
    </source>
</reference>
<dbReference type="InterPro" id="IPR012310">
    <property type="entry name" value="DNA_ligase_ATP-dep_cent"/>
</dbReference>
<dbReference type="PANTHER" id="PTHR45997">
    <property type="entry name" value="DNA LIGASE 4"/>
    <property type="match status" value="1"/>
</dbReference>
<dbReference type="GO" id="GO:0006303">
    <property type="term" value="P:double-strand break repair via nonhomologous end joining"/>
    <property type="evidence" value="ECO:0007669"/>
    <property type="project" value="TreeGrafter"/>
</dbReference>
<evidence type="ECO:0000256" key="3">
    <source>
        <dbReference type="ARBA" id="ARBA00034003"/>
    </source>
</evidence>
<dbReference type="Gene3D" id="3.30.1490.70">
    <property type="match status" value="1"/>
</dbReference>
<dbReference type="SUPFAM" id="SSF56091">
    <property type="entry name" value="DNA ligase/mRNA capping enzyme, catalytic domain"/>
    <property type="match status" value="1"/>
</dbReference>
<evidence type="ECO:0000313" key="6">
    <source>
        <dbReference type="Proteomes" id="UP000515856"/>
    </source>
</evidence>
<dbReference type="InterPro" id="IPR012340">
    <property type="entry name" value="NA-bd_OB-fold"/>
</dbReference>
<keyword evidence="6" id="KW-1185">Reference proteome</keyword>
<dbReference type="InterPro" id="IPR029710">
    <property type="entry name" value="LIG4"/>
</dbReference>
<dbReference type="GO" id="GO:0005524">
    <property type="term" value="F:ATP binding"/>
    <property type="evidence" value="ECO:0007669"/>
    <property type="project" value="InterPro"/>
</dbReference>
<evidence type="ECO:0000256" key="1">
    <source>
        <dbReference type="ARBA" id="ARBA00012727"/>
    </source>
</evidence>
<dbReference type="KEGG" id="ehn:H9Q80_17575"/>
<dbReference type="Proteomes" id="UP000515856">
    <property type="component" value="Chromosome"/>
</dbReference>
<evidence type="ECO:0000313" key="5">
    <source>
        <dbReference type="EMBL" id="QNM12030.1"/>
    </source>
</evidence>
<dbReference type="CDD" id="cd07971">
    <property type="entry name" value="OBF_DNA_ligase_LigD"/>
    <property type="match status" value="1"/>
</dbReference>
<evidence type="ECO:0000259" key="4">
    <source>
        <dbReference type="PROSITE" id="PS50160"/>
    </source>
</evidence>
<gene>
    <name evidence="5" type="ORF">H9Q80_17575</name>
</gene>
<dbReference type="AlphaFoldDB" id="A0A7G9GMJ8"/>
<feature type="domain" description="ATP-dependent DNA ligase family profile" evidence="4">
    <location>
        <begin position="106"/>
        <end position="197"/>
    </location>
</feature>
<dbReference type="InterPro" id="IPR016059">
    <property type="entry name" value="DNA_ligase_ATP-dep_CS"/>
</dbReference>
<dbReference type="InterPro" id="IPR012309">
    <property type="entry name" value="DNA_ligase_ATP-dep_C"/>
</dbReference>